<evidence type="ECO:0000313" key="2">
    <source>
        <dbReference type="Proteomes" id="UP000007575"/>
    </source>
</evidence>
<dbReference type="AlphaFoldDB" id="H8H378"/>
<dbReference type="SUPFAM" id="SSF51905">
    <property type="entry name" value="FAD/NAD(P)-binding domain"/>
    <property type="match status" value="1"/>
</dbReference>
<dbReference type="HOGENOM" id="CLU_2192703_0_0_0"/>
<proteinExistence type="predicted"/>
<keyword evidence="2" id="KW-1185">Reference proteome</keyword>
<dbReference type="OrthoDB" id="9806179at2"/>
<accession>H8H378</accession>
<keyword evidence="1" id="KW-0614">Plasmid</keyword>
<geneLocation type="plasmid" evidence="1 2">
    <name>P3</name>
</geneLocation>
<dbReference type="Gene3D" id="3.50.50.60">
    <property type="entry name" value="FAD/NAD(P)-binding domain"/>
    <property type="match status" value="2"/>
</dbReference>
<dbReference type="RefSeq" id="WP_014682885.1">
    <property type="nucleotide sequence ID" value="NC_017771.1"/>
</dbReference>
<protein>
    <submittedName>
        <fullName evidence="1">Thioredoxin reductase</fullName>
    </submittedName>
</protein>
<dbReference type="EMBL" id="CP002194">
    <property type="protein sequence ID" value="AFD27975.1"/>
    <property type="molecule type" value="Genomic_DNA"/>
</dbReference>
<evidence type="ECO:0000313" key="1">
    <source>
        <dbReference type="EMBL" id="AFD27975.1"/>
    </source>
</evidence>
<dbReference type="KEGG" id="dgo:DGo_PC0183"/>
<name>H8H378_DEIGI</name>
<dbReference type="Proteomes" id="UP000007575">
    <property type="component" value="Plasmid P3"/>
</dbReference>
<organism evidence="1 2">
    <name type="scientific">Deinococcus gobiensis (strain DSM 21396 / JCM 16679 / CGMCC 1.7299 / I-0)</name>
    <dbReference type="NCBI Taxonomy" id="745776"/>
    <lineage>
        <taxon>Bacteria</taxon>
        <taxon>Thermotogati</taxon>
        <taxon>Deinococcota</taxon>
        <taxon>Deinococci</taxon>
        <taxon>Deinococcales</taxon>
        <taxon>Deinococcaceae</taxon>
        <taxon>Deinococcus</taxon>
    </lineage>
</organism>
<dbReference type="eggNOG" id="COG0492">
    <property type="taxonomic scope" value="Bacteria"/>
</dbReference>
<dbReference type="InterPro" id="IPR036188">
    <property type="entry name" value="FAD/NAD-bd_sf"/>
</dbReference>
<reference evidence="1 2" key="1">
    <citation type="journal article" date="2012" name="PLoS ONE">
        <title>Genome sequence and transcriptome analysis of the radioresistant bacterium Deinococcus gobiensis: insights into the extreme environmental adaptations.</title>
        <authorList>
            <person name="Yuan M."/>
            <person name="Chen M."/>
            <person name="Zhang W."/>
            <person name="Lu W."/>
            <person name="Wang J."/>
            <person name="Yang M."/>
            <person name="Zhao P."/>
            <person name="Tang R."/>
            <person name="Li X."/>
            <person name="Hao Y."/>
            <person name="Zhou Z."/>
            <person name="Zhan Y."/>
            <person name="Yu H."/>
            <person name="Teng C."/>
            <person name="Yan Y."/>
            <person name="Ping S."/>
            <person name="Wang Y."/>
            <person name="Lin M."/>
        </authorList>
    </citation>
    <scope>NUCLEOTIDE SEQUENCE [LARGE SCALE GENOMIC DNA]</scope>
    <source>
        <strain evidence="2">DSM 21396 / JCM 16679 / CGMCC 1.7299 / I-0</strain>
        <plasmid evidence="1">P3</plasmid>
    </source>
</reference>
<gene>
    <name evidence="1" type="ordered locus">DGo_PC0183</name>
</gene>
<sequence>MDYWKTLGTSATGEWRRRGKVALLHHCAPLRAHTVAQVQACAQSKLKFIWDTAGEESQGDAAVSGVRLKTLSPSEVQDMATDGVFLCTGHVPSTQFTQSDCSLRAMWR</sequence>